<reference evidence="10" key="1">
    <citation type="submission" date="2021-02" db="EMBL/GenBank/DDBJ databases">
        <title>Infant gut strain persistence is associated with maternal origin, phylogeny, and functional potential including surface adhesion and iron acquisition.</title>
        <authorList>
            <person name="Lou Y.C."/>
        </authorList>
    </citation>
    <scope>NUCLEOTIDE SEQUENCE</scope>
    <source>
        <strain evidence="10">L3_106_000M1_dasL3_106_000M1_concoct_15</strain>
    </source>
</reference>
<keyword evidence="3 9" id="KW-0479">Metal-binding</keyword>
<organism evidence="10 11">
    <name type="scientific">Acidaminococcus intestini</name>
    <dbReference type="NCBI Taxonomy" id="187327"/>
    <lineage>
        <taxon>Bacteria</taxon>
        <taxon>Bacillati</taxon>
        <taxon>Bacillota</taxon>
        <taxon>Negativicutes</taxon>
        <taxon>Acidaminococcales</taxon>
        <taxon>Acidaminococcaceae</taxon>
        <taxon>Acidaminococcus</taxon>
    </lineage>
</organism>
<proteinExistence type="inferred from homology"/>
<dbReference type="GO" id="GO:0004141">
    <property type="term" value="F:dethiobiotin synthase activity"/>
    <property type="evidence" value="ECO:0007669"/>
    <property type="project" value="UniProtKB-UniRule"/>
</dbReference>
<comment type="catalytic activity">
    <reaction evidence="9">
        <text>(7R,8S)-7,8-diammoniononanoate + CO2 + ATP = (4R,5S)-dethiobiotin + ADP + phosphate + 3 H(+)</text>
        <dbReference type="Rhea" id="RHEA:15805"/>
        <dbReference type="ChEBI" id="CHEBI:15378"/>
        <dbReference type="ChEBI" id="CHEBI:16526"/>
        <dbReference type="ChEBI" id="CHEBI:30616"/>
        <dbReference type="ChEBI" id="CHEBI:43474"/>
        <dbReference type="ChEBI" id="CHEBI:149469"/>
        <dbReference type="ChEBI" id="CHEBI:149473"/>
        <dbReference type="ChEBI" id="CHEBI:456216"/>
        <dbReference type="EC" id="6.3.3.3"/>
    </reaction>
</comment>
<feature type="active site" evidence="9">
    <location>
        <position position="38"/>
    </location>
</feature>
<dbReference type="Pfam" id="PF13500">
    <property type="entry name" value="AAA_26"/>
    <property type="match status" value="1"/>
</dbReference>
<dbReference type="HAMAP" id="MF_00336">
    <property type="entry name" value="BioD"/>
    <property type="match status" value="1"/>
</dbReference>
<dbReference type="Gene3D" id="3.40.50.300">
    <property type="entry name" value="P-loop containing nucleotide triphosphate hydrolases"/>
    <property type="match status" value="1"/>
</dbReference>
<evidence type="ECO:0000256" key="3">
    <source>
        <dbReference type="ARBA" id="ARBA00022723"/>
    </source>
</evidence>
<dbReference type="CDD" id="cd03109">
    <property type="entry name" value="DTBS"/>
    <property type="match status" value="1"/>
</dbReference>
<gene>
    <name evidence="9 10" type="primary">bioD</name>
    <name evidence="10" type="ORF">KHX13_03105</name>
</gene>
<evidence type="ECO:0000313" key="10">
    <source>
        <dbReference type="EMBL" id="MBS5519312.1"/>
    </source>
</evidence>
<dbReference type="AlphaFoldDB" id="A0A943EBX6"/>
<feature type="binding site" evidence="9">
    <location>
        <position position="56"/>
    </location>
    <ligand>
        <name>Mg(2+)</name>
        <dbReference type="ChEBI" id="CHEBI:18420"/>
    </ligand>
</feature>
<feature type="binding site" evidence="9">
    <location>
        <position position="17"/>
    </location>
    <ligand>
        <name>Mg(2+)</name>
        <dbReference type="ChEBI" id="CHEBI:18420"/>
    </ligand>
</feature>
<comment type="subunit">
    <text evidence="9">Homodimer.</text>
</comment>
<protein>
    <recommendedName>
        <fullName evidence="9">ATP-dependent dethiobiotin synthetase BioD</fullName>
        <ecNumber evidence="9">6.3.3.3</ecNumber>
    </recommendedName>
    <alternativeName>
        <fullName evidence="9">DTB synthetase</fullName>
        <shortName evidence="9">DTBS</shortName>
    </alternativeName>
    <alternativeName>
        <fullName evidence="9">Dethiobiotin synthase</fullName>
    </alternativeName>
</protein>
<comment type="similarity">
    <text evidence="9">Belongs to the dethiobiotin synthetase family.</text>
</comment>
<evidence type="ECO:0000256" key="7">
    <source>
        <dbReference type="ARBA" id="ARBA00022842"/>
    </source>
</evidence>
<dbReference type="PIRSF" id="PIRSF006755">
    <property type="entry name" value="DTB_synth"/>
    <property type="match status" value="1"/>
</dbReference>
<dbReference type="InterPro" id="IPR004472">
    <property type="entry name" value="DTB_synth_BioD"/>
</dbReference>
<dbReference type="Proteomes" id="UP000754226">
    <property type="component" value="Unassembled WGS sequence"/>
</dbReference>
<comment type="catalytic activity">
    <reaction evidence="8">
        <text>(7R,8S)-8-amino-7-(carboxyamino)nonanoate + ATP = (4R,5S)-dethiobiotin + ADP + phosphate + H(+)</text>
        <dbReference type="Rhea" id="RHEA:63684"/>
        <dbReference type="ChEBI" id="CHEBI:15378"/>
        <dbReference type="ChEBI" id="CHEBI:30616"/>
        <dbReference type="ChEBI" id="CHEBI:43474"/>
        <dbReference type="ChEBI" id="CHEBI:149470"/>
        <dbReference type="ChEBI" id="CHEBI:149473"/>
        <dbReference type="ChEBI" id="CHEBI:456216"/>
    </reaction>
</comment>
<evidence type="ECO:0000256" key="8">
    <source>
        <dbReference type="ARBA" id="ARBA00047386"/>
    </source>
</evidence>
<dbReference type="EC" id="6.3.3.3" evidence="9"/>
<dbReference type="GO" id="GO:0005829">
    <property type="term" value="C:cytosol"/>
    <property type="evidence" value="ECO:0007669"/>
    <property type="project" value="TreeGrafter"/>
</dbReference>
<dbReference type="PANTHER" id="PTHR43210">
    <property type="entry name" value="DETHIOBIOTIN SYNTHETASE"/>
    <property type="match status" value="1"/>
</dbReference>
<keyword evidence="5 9" id="KW-0093">Biotin biosynthesis</keyword>
<sequence length="228" mass="24977">MGRALFVTGTGTDVGKTFVTALMVKKLRDHGYDGSYYKAALSGAERGKDGGLIPGDAQFVKMAAGLSEAPEDLVTYIYKEAVSPHLASRWNKDPIDLVRIQEAYARHLACHDYLTMEGSGGIICPLSWEPEKKLLLEDVIIALKLPCIIVADAGLGTINASVLTARYLKERGIRAKGFFFNHWDENDSMQQDNWTMMEALTGLPILAGIKDGARDLPLDADRLAALYE</sequence>
<evidence type="ECO:0000256" key="4">
    <source>
        <dbReference type="ARBA" id="ARBA00022741"/>
    </source>
</evidence>
<feature type="binding site" evidence="9">
    <location>
        <position position="117"/>
    </location>
    <ligand>
        <name>Mg(2+)</name>
        <dbReference type="ChEBI" id="CHEBI:18420"/>
    </ligand>
</feature>
<dbReference type="GO" id="GO:0000287">
    <property type="term" value="F:magnesium ion binding"/>
    <property type="evidence" value="ECO:0007669"/>
    <property type="project" value="UniProtKB-UniRule"/>
</dbReference>
<feature type="binding site" evidence="9">
    <location>
        <begin position="13"/>
        <end position="18"/>
    </location>
    <ligand>
        <name>ATP</name>
        <dbReference type="ChEBI" id="CHEBI:30616"/>
    </ligand>
</feature>
<comment type="pathway">
    <text evidence="9">Cofactor biosynthesis; biotin biosynthesis; biotin from 7,8-diaminononanoate: step 1/2.</text>
</comment>
<comment type="cofactor">
    <cofactor evidence="9">
        <name>Mg(2+)</name>
        <dbReference type="ChEBI" id="CHEBI:18420"/>
    </cofactor>
</comment>
<dbReference type="NCBIfam" id="TIGR00347">
    <property type="entry name" value="bioD"/>
    <property type="match status" value="1"/>
</dbReference>
<keyword evidence="6 9" id="KW-0067">ATP-binding</keyword>
<feature type="binding site" evidence="9">
    <location>
        <position position="56"/>
    </location>
    <ligand>
        <name>ATP</name>
        <dbReference type="ChEBI" id="CHEBI:30616"/>
    </ligand>
</feature>
<comment type="function">
    <text evidence="9">Catalyzes a mechanistically unusual reaction, the ATP-dependent insertion of CO2 between the N7 and N8 nitrogen atoms of 7,8-diaminopelargonic acid (DAPA, also called 7,8-diammoniononanoate) to form a ureido ring.</text>
</comment>
<dbReference type="EMBL" id="JAGZCZ010000003">
    <property type="protein sequence ID" value="MBS5519312.1"/>
    <property type="molecule type" value="Genomic_DNA"/>
</dbReference>
<evidence type="ECO:0000313" key="11">
    <source>
        <dbReference type="Proteomes" id="UP000754226"/>
    </source>
</evidence>
<comment type="caution">
    <text evidence="9">Lacks conserved residue(s) required for the propagation of feature annotation.</text>
</comment>
<comment type="caution">
    <text evidence="10">The sequence shown here is derived from an EMBL/GenBank/DDBJ whole genome shotgun (WGS) entry which is preliminary data.</text>
</comment>
<keyword evidence="2 9" id="KW-0436">Ligase</keyword>
<feature type="binding site" evidence="9">
    <location>
        <begin position="117"/>
        <end position="120"/>
    </location>
    <ligand>
        <name>ATP</name>
        <dbReference type="ChEBI" id="CHEBI:30616"/>
    </ligand>
</feature>
<feature type="binding site" evidence="9">
    <location>
        <position position="42"/>
    </location>
    <ligand>
        <name>substrate</name>
    </ligand>
</feature>
<comment type="subcellular location">
    <subcellularLocation>
        <location evidence="9">Cytoplasm</location>
    </subcellularLocation>
</comment>
<keyword evidence="4 9" id="KW-0547">Nucleotide-binding</keyword>
<accession>A0A943EBX6</accession>
<keyword evidence="7 9" id="KW-0460">Magnesium</keyword>
<evidence type="ECO:0000256" key="2">
    <source>
        <dbReference type="ARBA" id="ARBA00022598"/>
    </source>
</evidence>
<name>A0A943EBX6_9FIRM</name>
<evidence type="ECO:0000256" key="6">
    <source>
        <dbReference type="ARBA" id="ARBA00022840"/>
    </source>
</evidence>
<dbReference type="InterPro" id="IPR027417">
    <property type="entry name" value="P-loop_NTPase"/>
</dbReference>
<keyword evidence="1 9" id="KW-0963">Cytoplasm</keyword>
<dbReference type="SUPFAM" id="SSF52540">
    <property type="entry name" value="P-loop containing nucleoside triphosphate hydrolases"/>
    <property type="match status" value="1"/>
</dbReference>
<evidence type="ECO:0000256" key="5">
    <source>
        <dbReference type="ARBA" id="ARBA00022756"/>
    </source>
</evidence>
<evidence type="ECO:0000256" key="9">
    <source>
        <dbReference type="HAMAP-Rule" id="MF_00336"/>
    </source>
</evidence>
<dbReference type="GO" id="GO:0009102">
    <property type="term" value="P:biotin biosynthetic process"/>
    <property type="evidence" value="ECO:0007669"/>
    <property type="project" value="UniProtKB-UniRule"/>
</dbReference>
<evidence type="ECO:0000256" key="1">
    <source>
        <dbReference type="ARBA" id="ARBA00022490"/>
    </source>
</evidence>
<dbReference type="PANTHER" id="PTHR43210:SF2">
    <property type="entry name" value="ATP-DEPENDENT DETHIOBIOTIN SYNTHETASE BIOD 2"/>
    <property type="match status" value="1"/>
</dbReference>
<dbReference type="GO" id="GO:0005524">
    <property type="term" value="F:ATP binding"/>
    <property type="evidence" value="ECO:0007669"/>
    <property type="project" value="UniProtKB-UniRule"/>
</dbReference>
<feature type="binding site" evidence="9">
    <location>
        <begin position="181"/>
        <end position="182"/>
    </location>
    <ligand>
        <name>ATP</name>
        <dbReference type="ChEBI" id="CHEBI:30616"/>
    </ligand>
</feature>